<accession>A0AAV2CKU5</accession>
<organism evidence="1 2">
    <name type="scientific">Linum trigynum</name>
    <dbReference type="NCBI Taxonomy" id="586398"/>
    <lineage>
        <taxon>Eukaryota</taxon>
        <taxon>Viridiplantae</taxon>
        <taxon>Streptophyta</taxon>
        <taxon>Embryophyta</taxon>
        <taxon>Tracheophyta</taxon>
        <taxon>Spermatophyta</taxon>
        <taxon>Magnoliopsida</taxon>
        <taxon>eudicotyledons</taxon>
        <taxon>Gunneridae</taxon>
        <taxon>Pentapetalae</taxon>
        <taxon>rosids</taxon>
        <taxon>fabids</taxon>
        <taxon>Malpighiales</taxon>
        <taxon>Linaceae</taxon>
        <taxon>Linum</taxon>
    </lineage>
</organism>
<proteinExistence type="predicted"/>
<gene>
    <name evidence="1" type="ORF">LTRI10_LOCUS4317</name>
</gene>
<keyword evidence="2" id="KW-1185">Reference proteome</keyword>
<reference evidence="1 2" key="1">
    <citation type="submission" date="2024-04" db="EMBL/GenBank/DDBJ databases">
        <authorList>
            <person name="Fracassetti M."/>
        </authorList>
    </citation>
    <scope>NUCLEOTIDE SEQUENCE [LARGE SCALE GENOMIC DNA]</scope>
</reference>
<evidence type="ECO:0008006" key="3">
    <source>
        <dbReference type="Google" id="ProtNLM"/>
    </source>
</evidence>
<sequence length="125" mass="14602">MQGWGYAGDMKCCLCDSGLKDRDHLFVHCRVSRQVHVSLFGRVLYIPHVQRWTEEVTWAVLKFKAQTELAEVGRVVWQSWVSNIWRERCRRLYAGKALAVNLLLKLIKSEVECFLGSHRVAHFWG</sequence>
<evidence type="ECO:0000313" key="2">
    <source>
        <dbReference type="Proteomes" id="UP001497516"/>
    </source>
</evidence>
<name>A0AAV2CKU5_9ROSI</name>
<dbReference type="Proteomes" id="UP001497516">
    <property type="component" value="Chromosome 1"/>
</dbReference>
<protein>
    <recommendedName>
        <fullName evidence="3">Reverse transcriptase zinc-binding domain-containing protein</fullName>
    </recommendedName>
</protein>
<evidence type="ECO:0000313" key="1">
    <source>
        <dbReference type="EMBL" id="CAL1356631.1"/>
    </source>
</evidence>
<dbReference type="AlphaFoldDB" id="A0AAV2CKU5"/>
<dbReference type="EMBL" id="OZ034813">
    <property type="protein sequence ID" value="CAL1356631.1"/>
    <property type="molecule type" value="Genomic_DNA"/>
</dbReference>